<accession>H9GI80</accession>
<organism evidence="5 6">
    <name type="scientific">Anolis carolinensis</name>
    <name type="common">Green anole</name>
    <name type="synonym">American chameleon</name>
    <dbReference type="NCBI Taxonomy" id="28377"/>
    <lineage>
        <taxon>Eukaryota</taxon>
        <taxon>Metazoa</taxon>
        <taxon>Chordata</taxon>
        <taxon>Craniata</taxon>
        <taxon>Vertebrata</taxon>
        <taxon>Euteleostomi</taxon>
        <taxon>Lepidosauria</taxon>
        <taxon>Squamata</taxon>
        <taxon>Bifurcata</taxon>
        <taxon>Unidentata</taxon>
        <taxon>Episquamata</taxon>
        <taxon>Toxicofera</taxon>
        <taxon>Iguania</taxon>
        <taxon>Dactyloidae</taxon>
        <taxon>Anolis</taxon>
    </lineage>
</organism>
<dbReference type="SUPFAM" id="SSF48452">
    <property type="entry name" value="TPR-like"/>
    <property type="match status" value="2"/>
</dbReference>
<dbReference type="Proteomes" id="UP000001646">
    <property type="component" value="Unplaced"/>
</dbReference>
<gene>
    <name evidence="5" type="primary">SH3TC1</name>
</gene>
<feature type="region of interest" description="Disordered" evidence="3">
    <location>
        <begin position="1"/>
        <end position="35"/>
    </location>
</feature>
<feature type="domain" description="SH3" evidence="4">
    <location>
        <begin position="292"/>
        <end position="355"/>
    </location>
</feature>
<dbReference type="InterPro" id="IPR011990">
    <property type="entry name" value="TPR-like_helical_dom_sf"/>
</dbReference>
<dbReference type="Gene3D" id="2.30.30.40">
    <property type="entry name" value="SH3 Domains"/>
    <property type="match status" value="1"/>
</dbReference>
<keyword evidence="1 2" id="KW-0728">SH3 domain</keyword>
<reference evidence="5" key="2">
    <citation type="submission" date="2025-08" db="UniProtKB">
        <authorList>
            <consortium name="Ensembl"/>
        </authorList>
    </citation>
    <scope>IDENTIFICATION</scope>
</reference>
<dbReference type="GeneTree" id="ENSGT00530000063812"/>
<reference evidence="5" key="1">
    <citation type="submission" date="2009-12" db="EMBL/GenBank/DDBJ databases">
        <title>The Genome Sequence of Anolis carolinensis (Green Anole Lizard).</title>
        <authorList>
            <consortium name="The Genome Sequencing Platform"/>
            <person name="Di Palma F."/>
            <person name="Alfoldi J."/>
            <person name="Heiman D."/>
            <person name="Young S."/>
            <person name="Grabherr M."/>
            <person name="Johnson J."/>
            <person name="Lander E.S."/>
            <person name="Lindblad-Toh K."/>
        </authorList>
    </citation>
    <scope>NUCLEOTIDE SEQUENCE [LARGE SCALE GENOMIC DNA]</scope>
    <source>
        <strain evidence="5">JBL SC #1</strain>
    </source>
</reference>
<evidence type="ECO:0000313" key="6">
    <source>
        <dbReference type="Proteomes" id="UP000001646"/>
    </source>
</evidence>
<protein>
    <submittedName>
        <fullName evidence="5">SH3 domain and tetratricopeptide repeats 1</fullName>
    </submittedName>
</protein>
<keyword evidence="6" id="KW-1185">Reference proteome</keyword>
<dbReference type="Ensembl" id="ENSACAT00000011883.4">
    <property type="protein sequence ID" value="ENSACAP00000011643.3"/>
    <property type="gene ID" value="ENSACAG00000011803.4"/>
</dbReference>
<reference evidence="5" key="3">
    <citation type="submission" date="2025-09" db="UniProtKB">
        <authorList>
            <consortium name="Ensembl"/>
        </authorList>
    </citation>
    <scope>IDENTIFICATION</scope>
</reference>
<dbReference type="STRING" id="28377.ENSACAP00000011643"/>
<dbReference type="HOGENOM" id="CLU_004832_0_0_1"/>
<dbReference type="InterPro" id="IPR036028">
    <property type="entry name" value="SH3-like_dom_sf"/>
</dbReference>
<sequence length="1330" mass="152323">MESLGETGEDAFSTNASECDVLSEGETSDVPSPVLNEKQGISWEENAELPGDNASSCKCVPVNSDVPSSPCVNREIVLQQQQQQQKAISLKVIMVNRKTGLPDAELQRYLRKQLRLLENDNQKAWTVFSELSARLLSIHSEDHLIVVTFWTFEEIWKFITYHSLGFLNHCMENLLLDDHFWLSPPEEAVGIDVHLDEDCLDRIYRELLVQEGTFFVIHPENVVNEGRLADERRVIRIYQLNSATEKGPESATWNDDAEHFAEPLNAFHQWFLKTNPDLDFVSKSEPVVTDQVATGFSVAKISHESTVPEEIGFREGDRIEIIGYFMKCMLWFVGRHIPSGQVGFVQTSHVSPEGTTATEPSCLVLFQDEQSFLTKEGLEENMTRLLEQLTTDNTCNLYQIDGQKNFELEESIQQEKSFSFLNLDSPTLKQKVTQSLKEVKKLQLHEEESDVQKRHVSALKGEMSSVMEEPRFCIYQEGACGPEISDSLLLFLNSDGYDPNFQNLYNFSFSFLNTLFYGYASEEELIDYFVLAREAAKRANLLRALTRLCFLLGRMSARKFKLSQARVYFEEALATMQGNFGDLYLTIALYTNLTGIYLKQRNKEKCTCIFDKVASLLMGIPNYISSTGMESDILKYALKRAMVCQSKNVEAKACFLLARHYLKFKQDEEALPFLERLQILYNDLGLRKHSLLTDYYFKLAQLYSQKCLPYLVLSCCKVASSCSSTSTLLESFRCIDLVFKNAPKLHTSKTVGQTCPSQIAYYLAQILCLLEVSKEHQKLCRMVYYNLSLLHSHHKQYRQAIGYMEKVLETNAHTSIEETINHLVFLSWLYILHHQNKVALDILNAIVESSQSSCQQLGVIYNMIGIALRRMNNTKLATENYYKALIISREMGILCNQAVTVANLGILCLHSSARCLGEHFLIQAVMLFSQLPSAECGRNFIDVLLRLGCYYSNGIRKNEGRCFYEWAFLVAMKTNSLEGQLMAVQHLCQFYSRILPDEAQCVIYNEYQLYLVRKMSDKVMEGKVLETISQLYLSLGTERAYRSALEYTKRSLGIFIDLQAKEREAQAWLQAGRIYYILRQNELVDLYIQAAQNAAVCIQDPNLEMKLFEASGDIFFNGEWEREKAVAFYKDKALPLAIKTKNSSAELRLVNKLVELLLNLQAYEECLEYARASLMLSVHLGNHLSERLAYHRLAIIYRHLGQCELTEHFFLKALSLCPSPLQFDEEAMYYVKVYLILGDITFSDLKDPFDAAGYYNLALAAAMDLGNKKAQLKIYTRLAIIFHNFLVDREMSLFFYQKARAFATELNIRRINLSPNQYMQTTWASAKKVM</sequence>
<dbReference type="FunCoup" id="H9GI80">
    <property type="interactions" value="174"/>
</dbReference>
<dbReference type="Gene3D" id="1.25.40.10">
    <property type="entry name" value="Tetratricopeptide repeat domain"/>
    <property type="match status" value="4"/>
</dbReference>
<dbReference type="PANTHER" id="PTHR22647:SF3">
    <property type="entry name" value="SH3 DOMAIN AND TETRATRICOPEPTIDE REPEAT-CONTAINING PROTEIN 1"/>
    <property type="match status" value="1"/>
</dbReference>
<dbReference type="InterPro" id="IPR019734">
    <property type="entry name" value="TPR_rpt"/>
</dbReference>
<dbReference type="PANTHER" id="PTHR22647">
    <property type="entry name" value="SH3 DOMAIN AND TETRATRICOPEPTIDE REPEATS CONTAINING PROTEIN"/>
    <property type="match status" value="1"/>
</dbReference>
<dbReference type="PROSITE" id="PS50002">
    <property type="entry name" value="SH3"/>
    <property type="match status" value="1"/>
</dbReference>
<dbReference type="SMART" id="SM00028">
    <property type="entry name" value="TPR"/>
    <property type="match status" value="5"/>
</dbReference>
<dbReference type="Bgee" id="ENSACAG00000011803">
    <property type="expression patterns" value="Expressed in liver and 6 other cell types or tissues"/>
</dbReference>
<evidence type="ECO:0000256" key="1">
    <source>
        <dbReference type="ARBA" id="ARBA00022443"/>
    </source>
</evidence>
<dbReference type="eggNOG" id="ENOG502QUY4">
    <property type="taxonomic scope" value="Eukaryota"/>
</dbReference>
<proteinExistence type="predicted"/>
<evidence type="ECO:0000313" key="5">
    <source>
        <dbReference type="Ensembl" id="ENSACAP00000011643.3"/>
    </source>
</evidence>
<dbReference type="InterPro" id="IPR001452">
    <property type="entry name" value="SH3_domain"/>
</dbReference>
<name>H9GI80_ANOCA</name>
<evidence type="ECO:0000256" key="2">
    <source>
        <dbReference type="PROSITE-ProRule" id="PRU00192"/>
    </source>
</evidence>
<evidence type="ECO:0000256" key="3">
    <source>
        <dbReference type="SAM" id="MobiDB-lite"/>
    </source>
</evidence>
<evidence type="ECO:0000259" key="4">
    <source>
        <dbReference type="PROSITE" id="PS50002"/>
    </source>
</evidence>
<dbReference type="InParanoid" id="H9GI80"/>
<dbReference type="SUPFAM" id="SSF50044">
    <property type="entry name" value="SH3-domain"/>
    <property type="match status" value="1"/>
</dbReference>
<dbReference type="InterPro" id="IPR042772">
    <property type="entry name" value="SH3TC1/SH3TC2"/>
</dbReference>